<keyword evidence="10" id="KW-1185">Reference proteome</keyword>
<feature type="transmembrane region" description="Helical" evidence="7">
    <location>
        <begin position="164"/>
        <end position="182"/>
    </location>
</feature>
<dbReference type="InterPro" id="IPR035952">
    <property type="entry name" value="Rhomboid-like_sf"/>
</dbReference>
<dbReference type="SUPFAM" id="SSF144091">
    <property type="entry name" value="Rhomboid-like"/>
    <property type="match status" value="1"/>
</dbReference>
<comment type="caution">
    <text evidence="9">The sequence shown here is derived from an EMBL/GenBank/DDBJ whole genome shotgun (WGS) entry which is preliminary data.</text>
</comment>
<dbReference type="AlphaFoldDB" id="A0A9W7EXC3"/>
<keyword evidence="6 7" id="KW-0472">Membrane</keyword>
<accession>A0A9W7EXC3</accession>
<keyword evidence="5 7" id="KW-1133">Transmembrane helix</keyword>
<reference evidence="10" key="1">
    <citation type="journal article" date="2023" name="Commun. Biol.">
        <title>Genome analysis of Parmales, the sister group of diatoms, reveals the evolutionary specialization of diatoms from phago-mixotrophs to photoautotrophs.</title>
        <authorList>
            <person name="Ban H."/>
            <person name="Sato S."/>
            <person name="Yoshikawa S."/>
            <person name="Yamada K."/>
            <person name="Nakamura Y."/>
            <person name="Ichinomiya M."/>
            <person name="Sato N."/>
            <person name="Blanc-Mathieu R."/>
            <person name="Endo H."/>
            <person name="Kuwata A."/>
            <person name="Ogata H."/>
        </authorList>
    </citation>
    <scope>NUCLEOTIDE SEQUENCE [LARGE SCALE GENOMIC DNA]</scope>
    <source>
        <strain evidence="10">NIES 3701</strain>
    </source>
</reference>
<evidence type="ECO:0000256" key="8">
    <source>
        <dbReference type="SAM" id="MobiDB-lite"/>
    </source>
</evidence>
<comment type="subcellular location">
    <subcellularLocation>
        <location evidence="1 7">Endoplasmic reticulum membrane</location>
        <topology evidence="1 7">Multi-pass membrane protein</topology>
    </subcellularLocation>
</comment>
<evidence type="ECO:0000256" key="1">
    <source>
        <dbReference type="ARBA" id="ARBA00004477"/>
    </source>
</evidence>
<keyword evidence="4 7" id="KW-0256">Endoplasmic reticulum</keyword>
<dbReference type="PANTHER" id="PTHR11009">
    <property type="entry name" value="DER1-LIKE PROTEIN, DERLIN"/>
    <property type="match status" value="1"/>
</dbReference>
<comment type="similarity">
    <text evidence="2 7">Belongs to the derlin family.</text>
</comment>
<dbReference type="EMBL" id="BRXY01000456">
    <property type="protein sequence ID" value="GMH95974.1"/>
    <property type="molecule type" value="Genomic_DNA"/>
</dbReference>
<evidence type="ECO:0000256" key="5">
    <source>
        <dbReference type="ARBA" id="ARBA00022989"/>
    </source>
</evidence>
<keyword evidence="3 7" id="KW-0812">Transmembrane</keyword>
<gene>
    <name evidence="9" type="ORF">TrST_g6070</name>
</gene>
<feature type="transmembrane region" description="Helical" evidence="7">
    <location>
        <begin position="42"/>
        <end position="60"/>
    </location>
</feature>
<dbReference type="InterPro" id="IPR007599">
    <property type="entry name" value="DER1"/>
</dbReference>
<dbReference type="Proteomes" id="UP001165085">
    <property type="component" value="Unassembled WGS sequence"/>
</dbReference>
<feature type="transmembrane region" description="Helical" evidence="7">
    <location>
        <begin position="81"/>
        <end position="105"/>
    </location>
</feature>
<dbReference type="GO" id="GO:0005789">
    <property type="term" value="C:endoplasmic reticulum membrane"/>
    <property type="evidence" value="ECO:0007669"/>
    <property type="project" value="UniProtKB-SubCell"/>
</dbReference>
<evidence type="ECO:0000256" key="7">
    <source>
        <dbReference type="RuleBase" id="RU363059"/>
    </source>
</evidence>
<comment type="function">
    <text evidence="7">May be involved in the degradation of misfolded endoplasmic reticulum (ER) luminal proteins.</text>
</comment>
<feature type="transmembrane region" description="Helical" evidence="7">
    <location>
        <begin position="120"/>
        <end position="143"/>
    </location>
</feature>
<evidence type="ECO:0000313" key="10">
    <source>
        <dbReference type="Proteomes" id="UP001165085"/>
    </source>
</evidence>
<evidence type="ECO:0000256" key="6">
    <source>
        <dbReference type="ARBA" id="ARBA00023136"/>
    </source>
</evidence>
<name>A0A9W7EXC3_9STRA</name>
<feature type="region of interest" description="Disordered" evidence="8">
    <location>
        <begin position="1"/>
        <end position="24"/>
    </location>
</feature>
<feature type="compositionally biased region" description="Polar residues" evidence="8">
    <location>
        <begin position="1"/>
        <end position="10"/>
    </location>
</feature>
<feature type="compositionally biased region" description="Low complexity" evidence="8">
    <location>
        <begin position="11"/>
        <end position="24"/>
    </location>
</feature>
<evidence type="ECO:0000256" key="4">
    <source>
        <dbReference type="ARBA" id="ARBA00022824"/>
    </source>
</evidence>
<evidence type="ECO:0000256" key="2">
    <source>
        <dbReference type="ARBA" id="ARBA00008917"/>
    </source>
</evidence>
<dbReference type="GO" id="GO:0006950">
    <property type="term" value="P:response to stress"/>
    <property type="evidence" value="ECO:0007669"/>
    <property type="project" value="UniProtKB-ARBA"/>
</dbReference>
<proteinExistence type="inferred from homology"/>
<dbReference type="OrthoDB" id="19102at2759"/>
<evidence type="ECO:0000256" key="3">
    <source>
        <dbReference type="ARBA" id="ARBA00022692"/>
    </source>
</evidence>
<organism evidence="9 10">
    <name type="scientific">Triparma strigata</name>
    <dbReference type="NCBI Taxonomy" id="1606541"/>
    <lineage>
        <taxon>Eukaryota</taxon>
        <taxon>Sar</taxon>
        <taxon>Stramenopiles</taxon>
        <taxon>Ochrophyta</taxon>
        <taxon>Bolidophyceae</taxon>
        <taxon>Parmales</taxon>
        <taxon>Triparmaceae</taxon>
        <taxon>Triparma</taxon>
    </lineage>
</organism>
<dbReference type="Pfam" id="PF04511">
    <property type="entry name" value="DER1"/>
    <property type="match status" value="1"/>
</dbReference>
<feature type="transmembrane region" description="Helical" evidence="7">
    <location>
        <begin position="194"/>
        <end position="214"/>
    </location>
</feature>
<dbReference type="Gene3D" id="1.20.1540.10">
    <property type="entry name" value="Rhomboid-like"/>
    <property type="match status" value="1"/>
</dbReference>
<sequence length="258" mass="28996">MKNESSNPQGKKTLTGKPSLSSSSASTRASTLLSKYSKVLPLTRIYMSLCCLLTFLSLLLGEEMSQGLFAYTKESFPFQPWRYVTAASFLGPPSIQSLMSVYYLYEYGSTLEKTFGTSDFLAFLLSQVFLLSTLAGIFMTPFFANSVVTAMLHVLSRQLPHQNVKWLIFTVPYWTLPYGLLLSDVLQTQSPASATPHVMGILTGHVFYFFNTVWPKFGGKNWLEAPDFVKRKFDEDGIDRKEKRVKRKRGRGKVLGGS</sequence>
<protein>
    <recommendedName>
        <fullName evidence="7">Derlin</fullName>
    </recommendedName>
</protein>
<evidence type="ECO:0000313" key="9">
    <source>
        <dbReference type="EMBL" id="GMH95974.1"/>
    </source>
</evidence>